<dbReference type="InterPro" id="IPR036388">
    <property type="entry name" value="WH-like_DNA-bd_sf"/>
</dbReference>
<dbReference type="AlphaFoldDB" id="A0A921MZK0"/>
<dbReference type="CDD" id="cd08420">
    <property type="entry name" value="PBP2_CysL_like"/>
    <property type="match status" value="1"/>
</dbReference>
<dbReference type="PRINTS" id="PR00039">
    <property type="entry name" value="HTHLYSR"/>
</dbReference>
<evidence type="ECO:0000256" key="1">
    <source>
        <dbReference type="ARBA" id="ARBA00009437"/>
    </source>
</evidence>
<dbReference type="Gene3D" id="1.10.10.10">
    <property type="entry name" value="Winged helix-like DNA-binding domain superfamily/Winged helix DNA-binding domain"/>
    <property type="match status" value="1"/>
</dbReference>
<dbReference type="GO" id="GO:0000976">
    <property type="term" value="F:transcription cis-regulatory region binding"/>
    <property type="evidence" value="ECO:0007669"/>
    <property type="project" value="TreeGrafter"/>
</dbReference>
<gene>
    <name evidence="6" type="ORF">K8V90_03215</name>
</gene>
<reference evidence="6" key="1">
    <citation type="journal article" date="2021" name="PeerJ">
        <title>Extensive microbial diversity within the chicken gut microbiome revealed by metagenomics and culture.</title>
        <authorList>
            <person name="Gilroy R."/>
            <person name="Ravi A."/>
            <person name="Getino M."/>
            <person name="Pursley I."/>
            <person name="Horton D.L."/>
            <person name="Alikhan N.F."/>
            <person name="Baker D."/>
            <person name="Gharbi K."/>
            <person name="Hall N."/>
            <person name="Watson M."/>
            <person name="Adriaenssens E.M."/>
            <person name="Foster-Nyarko E."/>
            <person name="Jarju S."/>
            <person name="Secka A."/>
            <person name="Antonio M."/>
            <person name="Oren A."/>
            <person name="Chaudhuri R.R."/>
            <person name="La Ragione R."/>
            <person name="Hildebrand F."/>
            <person name="Pallen M.J."/>
        </authorList>
    </citation>
    <scope>NUCLEOTIDE SEQUENCE</scope>
    <source>
        <strain evidence="6">1277</strain>
    </source>
</reference>
<dbReference type="Gene3D" id="3.40.190.290">
    <property type="match status" value="1"/>
</dbReference>
<reference evidence="6" key="2">
    <citation type="submission" date="2021-09" db="EMBL/GenBank/DDBJ databases">
        <authorList>
            <person name="Gilroy R."/>
        </authorList>
    </citation>
    <scope>NUCLEOTIDE SEQUENCE</scope>
    <source>
        <strain evidence="6">1277</strain>
    </source>
</reference>
<keyword evidence="3" id="KW-0238">DNA-binding</keyword>
<dbReference type="InterPro" id="IPR036390">
    <property type="entry name" value="WH_DNA-bd_sf"/>
</dbReference>
<dbReference type="Proteomes" id="UP000776700">
    <property type="component" value="Unassembled WGS sequence"/>
</dbReference>
<sequence>MNIRKLEIFYKTAKCLNMSQVAKEMYISQPSISQCISEIESEIDTKLFDRIGKKLYLTHEGKIFYEYTRRILNIYEEGINIVQSSKSNKGKLVIGASTTIGTYIMPNIIHKFNDKEKDIEVSMIIDNKHNIEELILHNKVDIAFIEGTVNSKDIVLKDIWKDELVFISSINHKWNGKKYLNTDDLKNNKFIIREDGSGTRERFEEFLESKNIKFNSYIELGHLEAIINYVKLNMGVSCVPYMSVLQEENLNSINIYRLKDNKITRSLYSAIHKDKYISKHIECFMKFCEETDILNNKL</sequence>
<dbReference type="SUPFAM" id="SSF53850">
    <property type="entry name" value="Periplasmic binding protein-like II"/>
    <property type="match status" value="1"/>
</dbReference>
<dbReference type="PANTHER" id="PTHR30126:SF39">
    <property type="entry name" value="HTH-TYPE TRANSCRIPTIONAL REGULATOR CYSL"/>
    <property type="match status" value="1"/>
</dbReference>
<comment type="caution">
    <text evidence="6">The sequence shown here is derived from an EMBL/GenBank/DDBJ whole genome shotgun (WGS) entry which is preliminary data.</text>
</comment>
<dbReference type="InterPro" id="IPR005119">
    <property type="entry name" value="LysR_subst-bd"/>
</dbReference>
<name>A0A921MZK0_9FIRM</name>
<comment type="similarity">
    <text evidence="1">Belongs to the LysR transcriptional regulatory family.</text>
</comment>
<keyword evidence="2" id="KW-0805">Transcription regulation</keyword>
<accession>A0A921MZK0</accession>
<keyword evidence="4" id="KW-0804">Transcription</keyword>
<dbReference type="EMBL" id="DYUB01000108">
    <property type="protein sequence ID" value="HJG96096.1"/>
    <property type="molecule type" value="Genomic_DNA"/>
</dbReference>
<dbReference type="PROSITE" id="PS50931">
    <property type="entry name" value="HTH_LYSR"/>
    <property type="match status" value="1"/>
</dbReference>
<proteinExistence type="inferred from homology"/>
<dbReference type="Pfam" id="PF03466">
    <property type="entry name" value="LysR_substrate"/>
    <property type="match status" value="1"/>
</dbReference>
<evidence type="ECO:0000313" key="6">
    <source>
        <dbReference type="EMBL" id="HJG96096.1"/>
    </source>
</evidence>
<evidence type="ECO:0000256" key="3">
    <source>
        <dbReference type="ARBA" id="ARBA00023125"/>
    </source>
</evidence>
<dbReference type="GO" id="GO:0003700">
    <property type="term" value="F:DNA-binding transcription factor activity"/>
    <property type="evidence" value="ECO:0007669"/>
    <property type="project" value="InterPro"/>
</dbReference>
<feature type="domain" description="HTH lysR-type" evidence="5">
    <location>
        <begin position="1"/>
        <end position="58"/>
    </location>
</feature>
<dbReference type="Pfam" id="PF00126">
    <property type="entry name" value="HTH_1"/>
    <property type="match status" value="1"/>
</dbReference>
<protein>
    <submittedName>
        <fullName evidence="6">LysR family transcriptional regulator</fullName>
    </submittedName>
</protein>
<evidence type="ECO:0000256" key="4">
    <source>
        <dbReference type="ARBA" id="ARBA00023163"/>
    </source>
</evidence>
<dbReference type="InterPro" id="IPR000847">
    <property type="entry name" value="LysR_HTH_N"/>
</dbReference>
<evidence type="ECO:0000259" key="5">
    <source>
        <dbReference type="PROSITE" id="PS50931"/>
    </source>
</evidence>
<organism evidence="6 7">
    <name type="scientific">Romboutsia timonensis</name>
    <dbReference type="NCBI Taxonomy" id="1776391"/>
    <lineage>
        <taxon>Bacteria</taxon>
        <taxon>Bacillati</taxon>
        <taxon>Bacillota</taxon>
        <taxon>Clostridia</taxon>
        <taxon>Peptostreptococcales</taxon>
        <taxon>Peptostreptococcaceae</taxon>
        <taxon>Romboutsia</taxon>
    </lineage>
</organism>
<dbReference type="SUPFAM" id="SSF46785">
    <property type="entry name" value="Winged helix' DNA-binding domain"/>
    <property type="match status" value="1"/>
</dbReference>
<dbReference type="PANTHER" id="PTHR30126">
    <property type="entry name" value="HTH-TYPE TRANSCRIPTIONAL REGULATOR"/>
    <property type="match status" value="1"/>
</dbReference>
<evidence type="ECO:0000313" key="7">
    <source>
        <dbReference type="Proteomes" id="UP000776700"/>
    </source>
</evidence>
<evidence type="ECO:0000256" key="2">
    <source>
        <dbReference type="ARBA" id="ARBA00023015"/>
    </source>
</evidence>